<name>A0A419VYM9_9BACT</name>
<evidence type="ECO:0000313" key="4">
    <source>
        <dbReference type="EMBL" id="RKD88326.1"/>
    </source>
</evidence>
<organism evidence="4 5">
    <name type="scientific">Mangrovibacterium diazotrophicum</name>
    <dbReference type="NCBI Taxonomy" id="1261403"/>
    <lineage>
        <taxon>Bacteria</taxon>
        <taxon>Pseudomonadati</taxon>
        <taxon>Bacteroidota</taxon>
        <taxon>Bacteroidia</taxon>
        <taxon>Marinilabiliales</taxon>
        <taxon>Prolixibacteraceae</taxon>
        <taxon>Mangrovibacterium</taxon>
    </lineage>
</organism>
<reference evidence="4 5" key="1">
    <citation type="submission" date="2018-09" db="EMBL/GenBank/DDBJ databases">
        <title>Genomic Encyclopedia of Archaeal and Bacterial Type Strains, Phase II (KMG-II): from individual species to whole genera.</title>
        <authorList>
            <person name="Goeker M."/>
        </authorList>
    </citation>
    <scope>NUCLEOTIDE SEQUENCE [LARGE SCALE GENOMIC DNA]</scope>
    <source>
        <strain evidence="4 5">DSM 27148</strain>
    </source>
</reference>
<dbReference type="PROSITE" id="PS51462">
    <property type="entry name" value="NUDIX"/>
    <property type="match status" value="1"/>
</dbReference>
<keyword evidence="1 2" id="KW-0378">Hydrolase</keyword>
<dbReference type="EMBL" id="RAPN01000002">
    <property type="protein sequence ID" value="RKD88326.1"/>
    <property type="molecule type" value="Genomic_DNA"/>
</dbReference>
<dbReference type="Proteomes" id="UP000283387">
    <property type="component" value="Unassembled WGS sequence"/>
</dbReference>
<proteinExistence type="inferred from homology"/>
<dbReference type="RefSeq" id="WP_147377256.1">
    <property type="nucleotide sequence ID" value="NZ_RAPN01000002.1"/>
</dbReference>
<evidence type="ECO:0000313" key="5">
    <source>
        <dbReference type="Proteomes" id="UP000283387"/>
    </source>
</evidence>
<dbReference type="OrthoDB" id="9786141at2"/>
<dbReference type="Gene3D" id="3.90.79.10">
    <property type="entry name" value="Nucleoside Triphosphate Pyrophosphohydrolase"/>
    <property type="match status" value="1"/>
</dbReference>
<feature type="domain" description="Nudix hydrolase" evidence="3">
    <location>
        <begin position="42"/>
        <end position="173"/>
    </location>
</feature>
<evidence type="ECO:0000256" key="1">
    <source>
        <dbReference type="ARBA" id="ARBA00022801"/>
    </source>
</evidence>
<dbReference type="PANTHER" id="PTHR43736">
    <property type="entry name" value="ADP-RIBOSE PYROPHOSPHATASE"/>
    <property type="match status" value="1"/>
</dbReference>
<dbReference type="PRINTS" id="PR00502">
    <property type="entry name" value="NUDIXFAMILY"/>
</dbReference>
<dbReference type="InterPro" id="IPR000086">
    <property type="entry name" value="NUDIX_hydrolase_dom"/>
</dbReference>
<dbReference type="InterPro" id="IPR020084">
    <property type="entry name" value="NUDIX_hydrolase_CS"/>
</dbReference>
<comment type="caution">
    <text evidence="4">The sequence shown here is derived from an EMBL/GenBank/DDBJ whole genome shotgun (WGS) entry which is preliminary data.</text>
</comment>
<protein>
    <submittedName>
        <fullName evidence="4">Mutator protein MutT</fullName>
    </submittedName>
</protein>
<comment type="similarity">
    <text evidence="2">Belongs to the Nudix hydrolase family.</text>
</comment>
<dbReference type="PROSITE" id="PS00893">
    <property type="entry name" value="NUDIX_BOX"/>
    <property type="match status" value="1"/>
</dbReference>
<evidence type="ECO:0000259" key="3">
    <source>
        <dbReference type="PROSITE" id="PS51462"/>
    </source>
</evidence>
<gene>
    <name evidence="4" type="ORF">BC643_3472</name>
</gene>
<accession>A0A419VYM9</accession>
<dbReference type="PANTHER" id="PTHR43736:SF1">
    <property type="entry name" value="DIHYDRONEOPTERIN TRIPHOSPHATE DIPHOSPHATASE"/>
    <property type="match status" value="1"/>
</dbReference>
<sequence length="176" mass="20017">MNSENHPTEVFKFCPRCGSDKFTTSGPRSKHCPDCSFSYFFNASAAASALIFDDEGRLMLTRRGINPHKGKLDLPGGFVEHDESAEEAIIRELHEELGAEVQDLKFYGTFPNQYEFSGIIVYTLDSTFIIKLKSLDNLHPQDDITGIEFHKLEDIDLNDIPFRSIQNTIKKLRENN</sequence>
<dbReference type="GO" id="GO:0016787">
    <property type="term" value="F:hydrolase activity"/>
    <property type="evidence" value="ECO:0007669"/>
    <property type="project" value="UniProtKB-KW"/>
</dbReference>
<dbReference type="InterPro" id="IPR020476">
    <property type="entry name" value="Nudix_hydrolase"/>
</dbReference>
<dbReference type="CDD" id="cd04681">
    <property type="entry name" value="NUDIX_Hydrolase"/>
    <property type="match status" value="1"/>
</dbReference>
<evidence type="ECO:0000256" key="2">
    <source>
        <dbReference type="RuleBase" id="RU003476"/>
    </source>
</evidence>
<dbReference type="InterPro" id="IPR015797">
    <property type="entry name" value="NUDIX_hydrolase-like_dom_sf"/>
</dbReference>
<dbReference type="AlphaFoldDB" id="A0A419VYM9"/>
<dbReference type="Pfam" id="PF00293">
    <property type="entry name" value="NUDIX"/>
    <property type="match status" value="1"/>
</dbReference>
<dbReference type="SUPFAM" id="SSF55811">
    <property type="entry name" value="Nudix"/>
    <property type="match status" value="1"/>
</dbReference>
<keyword evidence="5" id="KW-1185">Reference proteome</keyword>